<comment type="caution">
    <text evidence="3">The sequence shown here is derived from an EMBL/GenBank/DDBJ whole genome shotgun (WGS) entry which is preliminary data.</text>
</comment>
<protein>
    <recommendedName>
        <fullName evidence="2">HTH psq-type domain-containing protein</fullName>
    </recommendedName>
</protein>
<evidence type="ECO:0000313" key="3">
    <source>
        <dbReference type="EMBL" id="KAJ4438383.1"/>
    </source>
</evidence>
<dbReference type="InterPro" id="IPR009057">
    <property type="entry name" value="Homeodomain-like_sf"/>
</dbReference>
<dbReference type="SUPFAM" id="SSF46689">
    <property type="entry name" value="Homeodomain-like"/>
    <property type="match status" value="1"/>
</dbReference>
<evidence type="ECO:0000313" key="4">
    <source>
        <dbReference type="Proteomes" id="UP001148838"/>
    </source>
</evidence>
<keyword evidence="4" id="KW-1185">Reference proteome</keyword>
<evidence type="ECO:0000256" key="1">
    <source>
        <dbReference type="ARBA" id="ARBA00004123"/>
    </source>
</evidence>
<gene>
    <name evidence="3" type="ORF">ANN_14328</name>
</gene>
<sequence length="297" mass="33856">MAGLCEGGNEPSGSLKAICKDKHSSLSTSEAFSNAFFTKTPFPHFFEKRTETQFRLYEGSVSPPWGVYKWFKSGGERAKISAECVPTRSSILVYVEERGCGLGRYGNNVSLEGVGEQGKVGRVSTDFKAKSNPFPYNSRREGVIWSNLRMVKLCKRKTSNSWTENDMQKAIKAFREGRSQRHASELLGVPHSCLQRRIQRGQDNHLKCKGRQTTFTPEQENELVSRILKLYACGFGLHCNTARWCRKENSVCLWKVKDAKQAKKVISNVNLQEMNTNEAYHNYDYDHDHDVIIYFTD</sequence>
<dbReference type="Proteomes" id="UP001148838">
    <property type="component" value="Unassembled WGS sequence"/>
</dbReference>
<dbReference type="Gene3D" id="1.10.10.60">
    <property type="entry name" value="Homeodomain-like"/>
    <property type="match status" value="1"/>
</dbReference>
<accession>A0ABQ8SWL3</accession>
<organism evidence="3 4">
    <name type="scientific">Periplaneta americana</name>
    <name type="common">American cockroach</name>
    <name type="synonym">Blatta americana</name>
    <dbReference type="NCBI Taxonomy" id="6978"/>
    <lineage>
        <taxon>Eukaryota</taxon>
        <taxon>Metazoa</taxon>
        <taxon>Ecdysozoa</taxon>
        <taxon>Arthropoda</taxon>
        <taxon>Hexapoda</taxon>
        <taxon>Insecta</taxon>
        <taxon>Pterygota</taxon>
        <taxon>Neoptera</taxon>
        <taxon>Polyneoptera</taxon>
        <taxon>Dictyoptera</taxon>
        <taxon>Blattodea</taxon>
        <taxon>Blattoidea</taxon>
        <taxon>Blattidae</taxon>
        <taxon>Blattinae</taxon>
        <taxon>Periplaneta</taxon>
    </lineage>
</organism>
<reference evidence="3 4" key="1">
    <citation type="journal article" date="2022" name="Allergy">
        <title>Genome assembly and annotation of Periplaneta americana reveal a comprehensive cockroach allergen profile.</title>
        <authorList>
            <person name="Wang L."/>
            <person name="Xiong Q."/>
            <person name="Saelim N."/>
            <person name="Wang L."/>
            <person name="Nong W."/>
            <person name="Wan A.T."/>
            <person name="Shi M."/>
            <person name="Liu X."/>
            <person name="Cao Q."/>
            <person name="Hui J.H.L."/>
            <person name="Sookrung N."/>
            <person name="Leung T.F."/>
            <person name="Tungtrongchitr A."/>
            <person name="Tsui S.K.W."/>
        </authorList>
    </citation>
    <scope>NUCLEOTIDE SEQUENCE [LARGE SCALE GENOMIC DNA]</scope>
    <source>
        <strain evidence="3">PWHHKU_190912</strain>
    </source>
</reference>
<comment type="subcellular location">
    <subcellularLocation>
        <location evidence="1">Nucleus</location>
    </subcellularLocation>
</comment>
<evidence type="ECO:0000259" key="2">
    <source>
        <dbReference type="Pfam" id="PF05225"/>
    </source>
</evidence>
<name>A0ABQ8SWL3_PERAM</name>
<proteinExistence type="predicted"/>
<dbReference type="Pfam" id="PF05225">
    <property type="entry name" value="HTH_psq"/>
    <property type="match status" value="1"/>
</dbReference>
<feature type="domain" description="HTH psq-type" evidence="2">
    <location>
        <begin position="163"/>
        <end position="201"/>
    </location>
</feature>
<dbReference type="InterPro" id="IPR007889">
    <property type="entry name" value="HTH_Psq"/>
</dbReference>
<dbReference type="EMBL" id="JAJSOF020000019">
    <property type="protein sequence ID" value="KAJ4438383.1"/>
    <property type="molecule type" value="Genomic_DNA"/>
</dbReference>